<accession>A0A2W5A4N4</accession>
<proteinExistence type="predicted"/>
<reference evidence="1 2" key="1">
    <citation type="submission" date="2017-08" db="EMBL/GenBank/DDBJ databases">
        <title>Infants hospitalized years apart are colonized by the same room-sourced microbial strains.</title>
        <authorList>
            <person name="Brooks B."/>
            <person name="Olm M.R."/>
            <person name="Firek B.A."/>
            <person name="Baker R."/>
            <person name="Thomas B.C."/>
            <person name="Morowitz M.J."/>
            <person name="Banfield J.F."/>
        </authorList>
    </citation>
    <scope>NUCLEOTIDE SEQUENCE [LARGE SCALE GENOMIC DNA]</scope>
    <source>
        <strain evidence="1">S2_018_000_R2_101</strain>
    </source>
</reference>
<dbReference type="Proteomes" id="UP000249066">
    <property type="component" value="Unassembled WGS sequence"/>
</dbReference>
<name>A0A2W5A4N4_9SPHN</name>
<organism evidence="1 2">
    <name type="scientific">Sphingomonas sanxanigenens</name>
    <dbReference type="NCBI Taxonomy" id="397260"/>
    <lineage>
        <taxon>Bacteria</taxon>
        <taxon>Pseudomonadati</taxon>
        <taxon>Pseudomonadota</taxon>
        <taxon>Alphaproteobacteria</taxon>
        <taxon>Sphingomonadales</taxon>
        <taxon>Sphingomonadaceae</taxon>
        <taxon>Sphingomonas</taxon>
    </lineage>
</organism>
<dbReference type="AlphaFoldDB" id="A0A2W5A4N4"/>
<dbReference type="Pfam" id="PF16233">
    <property type="entry name" value="DUF4893"/>
    <property type="match status" value="1"/>
</dbReference>
<dbReference type="InterPro" id="IPR032609">
    <property type="entry name" value="DUF4893"/>
</dbReference>
<gene>
    <name evidence="1" type="ORF">DI623_10055</name>
</gene>
<comment type="caution">
    <text evidence="1">The sequence shown here is derived from an EMBL/GenBank/DDBJ whole genome shotgun (WGS) entry which is preliminary data.</text>
</comment>
<dbReference type="EMBL" id="QFNN01000057">
    <property type="protein sequence ID" value="PZO89494.1"/>
    <property type="molecule type" value="Genomic_DNA"/>
</dbReference>
<protein>
    <submittedName>
        <fullName evidence="1">DUF4893 domain-containing protein</fullName>
    </submittedName>
</protein>
<evidence type="ECO:0000313" key="2">
    <source>
        <dbReference type="Proteomes" id="UP000249066"/>
    </source>
</evidence>
<evidence type="ECO:0000313" key="1">
    <source>
        <dbReference type="EMBL" id="PZO89494.1"/>
    </source>
</evidence>
<sequence length="193" mass="20931">MPAAPAMSARVDVTKLDWRRVATDADRQRIRGWRDALLKGVAAAEAGGYGGELAGEGALFKPEAALDGAAIPPGNYRCRVIKLGAKGSATLTYTSYPAYTCRVDGAGNGAQLRKITGSQRPTGVIFTDGDAPREIFLGTMMLSDERRPVSYGLDPDRDMAGVIERIGDKRWRMLLPYPRFESIVDVVEFVPQP</sequence>